<evidence type="ECO:0000259" key="3">
    <source>
        <dbReference type="PROSITE" id="PS51485"/>
    </source>
</evidence>
<evidence type="ECO:0000256" key="1">
    <source>
        <dbReference type="SAM" id="Phobius"/>
    </source>
</evidence>
<dbReference type="PANTHER" id="PTHR33021:SF14">
    <property type="entry name" value="OS01G0272700 PROTEIN"/>
    <property type="match status" value="1"/>
</dbReference>
<keyword evidence="2" id="KW-0732">Signal</keyword>
<dbReference type="EMBL" id="JAMFTS010000004">
    <property type="protein sequence ID" value="KAJ4763772.1"/>
    <property type="molecule type" value="Genomic_DNA"/>
</dbReference>
<keyword evidence="1" id="KW-0472">Membrane</keyword>
<dbReference type="InterPro" id="IPR003245">
    <property type="entry name" value="Phytocyanin_dom"/>
</dbReference>
<dbReference type="PANTHER" id="PTHR33021">
    <property type="entry name" value="BLUE COPPER PROTEIN"/>
    <property type="match status" value="1"/>
</dbReference>
<keyword evidence="1" id="KW-0812">Transmembrane</keyword>
<dbReference type="Gene3D" id="2.60.40.420">
    <property type="entry name" value="Cupredoxins - blue copper proteins"/>
    <property type="match status" value="1"/>
</dbReference>
<dbReference type="InterPro" id="IPR039391">
    <property type="entry name" value="Phytocyanin-like"/>
</dbReference>
<dbReference type="GO" id="GO:0005886">
    <property type="term" value="C:plasma membrane"/>
    <property type="evidence" value="ECO:0007669"/>
    <property type="project" value="TreeGrafter"/>
</dbReference>
<dbReference type="Proteomes" id="UP001140206">
    <property type="component" value="Chromosome 4"/>
</dbReference>
<feature type="domain" description="Phytocyanin" evidence="3">
    <location>
        <begin position="31"/>
        <end position="134"/>
    </location>
</feature>
<organism evidence="4 5">
    <name type="scientific">Rhynchospora pubera</name>
    <dbReference type="NCBI Taxonomy" id="906938"/>
    <lineage>
        <taxon>Eukaryota</taxon>
        <taxon>Viridiplantae</taxon>
        <taxon>Streptophyta</taxon>
        <taxon>Embryophyta</taxon>
        <taxon>Tracheophyta</taxon>
        <taxon>Spermatophyta</taxon>
        <taxon>Magnoliopsida</taxon>
        <taxon>Liliopsida</taxon>
        <taxon>Poales</taxon>
        <taxon>Cyperaceae</taxon>
        <taxon>Cyperoideae</taxon>
        <taxon>Rhynchosporeae</taxon>
        <taxon>Rhynchospora</taxon>
    </lineage>
</organism>
<dbReference type="Pfam" id="PF02298">
    <property type="entry name" value="Cu_bind_like"/>
    <property type="match status" value="1"/>
</dbReference>
<protein>
    <submittedName>
        <fullName evidence="4">Early nodulin-like protein 1</fullName>
    </submittedName>
</protein>
<keyword evidence="5" id="KW-1185">Reference proteome</keyword>
<accession>A0AAV8DBZ0</accession>
<evidence type="ECO:0000256" key="2">
    <source>
        <dbReference type="SAM" id="SignalP"/>
    </source>
</evidence>
<feature type="chain" id="PRO_5043742681" evidence="2">
    <location>
        <begin position="31"/>
        <end position="219"/>
    </location>
</feature>
<dbReference type="AlphaFoldDB" id="A0AAV8DBZ0"/>
<feature type="transmembrane region" description="Helical" evidence="1">
    <location>
        <begin position="147"/>
        <end position="166"/>
    </location>
</feature>
<feature type="signal peptide" evidence="2">
    <location>
        <begin position="1"/>
        <end position="30"/>
    </location>
</feature>
<dbReference type="InterPro" id="IPR008972">
    <property type="entry name" value="Cupredoxin"/>
</dbReference>
<evidence type="ECO:0000313" key="5">
    <source>
        <dbReference type="Proteomes" id="UP001140206"/>
    </source>
</evidence>
<dbReference type="PROSITE" id="PS51485">
    <property type="entry name" value="PHYTOCYANIN"/>
    <property type="match status" value="1"/>
</dbReference>
<proteinExistence type="predicted"/>
<dbReference type="GO" id="GO:0009055">
    <property type="term" value="F:electron transfer activity"/>
    <property type="evidence" value="ECO:0007669"/>
    <property type="project" value="InterPro"/>
</dbReference>
<dbReference type="SUPFAM" id="SSF49503">
    <property type="entry name" value="Cupredoxins"/>
    <property type="match status" value="1"/>
</dbReference>
<name>A0AAV8DBZ0_9POAL</name>
<evidence type="ECO:0000313" key="4">
    <source>
        <dbReference type="EMBL" id="KAJ4763772.1"/>
    </source>
</evidence>
<keyword evidence="1" id="KW-1133">Transmembrane helix</keyword>
<comment type="caution">
    <text evidence="4">The sequence shown here is derived from an EMBL/GenBank/DDBJ whole genome shotgun (WGS) entry which is preliminary data.</text>
</comment>
<reference evidence="4" key="1">
    <citation type="submission" date="2022-08" db="EMBL/GenBank/DDBJ databases">
        <authorList>
            <person name="Marques A."/>
        </authorList>
    </citation>
    <scope>NUCLEOTIDE SEQUENCE</scope>
    <source>
        <strain evidence="4">RhyPub2mFocal</strain>
        <tissue evidence="4">Leaves</tissue>
    </source>
</reference>
<gene>
    <name evidence="4" type="ORF">LUZ62_074147</name>
</gene>
<sequence>MASPSITPFSFNSILVLAASTTLLLSISSAHEFIVGGPTGWIVPPAEDPQLYNLWANMNCFHVGDFLNFQNATDSVLVVSSLDKYMQCNTTDPIQELSPGNSMFQFPRHGFFYFISSEVDHCLARQRMTVHVVVMVHQEVRNHIRSAMNRAPCRVVIILVLLWWLVRLIELLELFLRLFPDGCVLDFIVSAVAFLTNFELLDSSLGLSGACLIKGSLGA</sequence>